<gene>
    <name evidence="3" type="ORF">AVDCRST_MAG40-3036</name>
</gene>
<name>A0A6J4MBW7_9BACT</name>
<dbReference type="EMBL" id="CADCTX010000833">
    <property type="protein sequence ID" value="CAA9353758.1"/>
    <property type="molecule type" value="Genomic_DNA"/>
</dbReference>
<reference evidence="3" key="1">
    <citation type="submission" date="2020-02" db="EMBL/GenBank/DDBJ databases">
        <authorList>
            <person name="Meier V. D."/>
        </authorList>
    </citation>
    <scope>NUCLEOTIDE SEQUENCE</scope>
    <source>
        <strain evidence="3">AVDCRST_MAG40</strain>
    </source>
</reference>
<evidence type="ECO:0000313" key="3">
    <source>
        <dbReference type="EMBL" id="CAA9353758.1"/>
    </source>
</evidence>
<evidence type="ECO:0000256" key="1">
    <source>
        <dbReference type="ARBA" id="ARBA00023004"/>
    </source>
</evidence>
<dbReference type="Gene3D" id="2.30.30.90">
    <property type="match status" value="1"/>
</dbReference>
<dbReference type="InterPro" id="IPR038157">
    <property type="entry name" value="FeoA_core_dom"/>
</dbReference>
<accession>A0A6J4MBW7</accession>
<dbReference type="Pfam" id="PF04023">
    <property type="entry name" value="FeoA"/>
    <property type="match status" value="1"/>
</dbReference>
<keyword evidence="1" id="KW-0408">Iron</keyword>
<sequence>MLEVRCGEAEACRLRALGLCEGASVSVLDTPRHCTLLDVRGSRLALGSAISAAITVLPLQR</sequence>
<feature type="domain" description="Ferrous iron transporter FeoA-like" evidence="2">
    <location>
        <begin position="7"/>
        <end position="56"/>
    </location>
</feature>
<protein>
    <recommendedName>
        <fullName evidence="2">Ferrous iron transporter FeoA-like domain-containing protein</fullName>
    </recommendedName>
</protein>
<dbReference type="SUPFAM" id="SSF50037">
    <property type="entry name" value="C-terminal domain of transcriptional repressors"/>
    <property type="match status" value="1"/>
</dbReference>
<dbReference type="GO" id="GO:0046914">
    <property type="term" value="F:transition metal ion binding"/>
    <property type="evidence" value="ECO:0007669"/>
    <property type="project" value="InterPro"/>
</dbReference>
<dbReference type="InterPro" id="IPR007167">
    <property type="entry name" value="Fe-transptr_FeoA-like"/>
</dbReference>
<evidence type="ECO:0000259" key="2">
    <source>
        <dbReference type="Pfam" id="PF04023"/>
    </source>
</evidence>
<organism evidence="3">
    <name type="scientific">uncultured Gemmatimonadaceae bacterium</name>
    <dbReference type="NCBI Taxonomy" id="246130"/>
    <lineage>
        <taxon>Bacteria</taxon>
        <taxon>Pseudomonadati</taxon>
        <taxon>Gemmatimonadota</taxon>
        <taxon>Gemmatimonadia</taxon>
        <taxon>Gemmatimonadales</taxon>
        <taxon>Gemmatimonadaceae</taxon>
        <taxon>environmental samples</taxon>
    </lineage>
</organism>
<dbReference type="InterPro" id="IPR008988">
    <property type="entry name" value="Transcriptional_repressor_C"/>
</dbReference>
<proteinExistence type="predicted"/>
<dbReference type="AlphaFoldDB" id="A0A6J4MBW7"/>